<name>A0A1V1NTZ9_9BACT</name>
<dbReference type="Proteomes" id="UP000189670">
    <property type="component" value="Unassembled WGS sequence"/>
</dbReference>
<evidence type="ECO:0000313" key="3">
    <source>
        <dbReference type="Proteomes" id="UP000189670"/>
    </source>
</evidence>
<evidence type="ECO:0000256" key="1">
    <source>
        <dbReference type="SAM" id="Phobius"/>
    </source>
</evidence>
<sequence>MDNKIVRLIGVIFFLAPFVINPNLCDFSGLPQGLFLQLGAIFIAIIWWFSAVKKQEITFKRSPLHLPVALWVLWLTISIFGQTNPYEGILIAKQWWTGLIFFFVLATLKWE</sequence>
<feature type="transmembrane region" description="Helical" evidence="1">
    <location>
        <begin position="5"/>
        <end position="22"/>
    </location>
</feature>
<feature type="non-terminal residue" evidence="2">
    <location>
        <position position="111"/>
    </location>
</feature>
<protein>
    <recommendedName>
        <fullName evidence="4">O-antigen polymerase</fullName>
    </recommendedName>
</protein>
<accession>A0A1V1NTZ9</accession>
<evidence type="ECO:0008006" key="4">
    <source>
        <dbReference type="Google" id="ProtNLM"/>
    </source>
</evidence>
<organism evidence="2 3">
    <name type="scientific">Candidatus Magnetoglobus multicellularis str. Araruama</name>
    <dbReference type="NCBI Taxonomy" id="890399"/>
    <lineage>
        <taxon>Bacteria</taxon>
        <taxon>Pseudomonadati</taxon>
        <taxon>Thermodesulfobacteriota</taxon>
        <taxon>Desulfobacteria</taxon>
        <taxon>Desulfobacterales</taxon>
        <taxon>Desulfobacteraceae</taxon>
        <taxon>Candidatus Magnetoglobus</taxon>
    </lineage>
</organism>
<gene>
    <name evidence="2" type="ORF">OMM_13445</name>
</gene>
<dbReference type="AlphaFoldDB" id="A0A1V1NTZ9"/>
<keyword evidence="1" id="KW-1133">Transmembrane helix</keyword>
<proteinExistence type="predicted"/>
<feature type="transmembrane region" description="Helical" evidence="1">
    <location>
        <begin position="64"/>
        <end position="83"/>
    </location>
</feature>
<feature type="transmembrane region" description="Helical" evidence="1">
    <location>
        <begin position="89"/>
        <end position="108"/>
    </location>
</feature>
<keyword evidence="1" id="KW-0812">Transmembrane</keyword>
<feature type="transmembrane region" description="Helical" evidence="1">
    <location>
        <begin position="34"/>
        <end position="52"/>
    </location>
</feature>
<evidence type="ECO:0000313" key="2">
    <source>
        <dbReference type="EMBL" id="ETR65966.1"/>
    </source>
</evidence>
<reference evidence="3" key="1">
    <citation type="submission" date="2012-11" db="EMBL/GenBank/DDBJ databases">
        <authorList>
            <person name="Lucero-Rivera Y.E."/>
            <person name="Tovar-Ramirez D."/>
        </authorList>
    </citation>
    <scope>NUCLEOTIDE SEQUENCE [LARGE SCALE GENOMIC DNA]</scope>
    <source>
        <strain evidence="3">Araruama</strain>
    </source>
</reference>
<keyword evidence="1" id="KW-0472">Membrane</keyword>
<comment type="caution">
    <text evidence="2">The sequence shown here is derived from an EMBL/GenBank/DDBJ whole genome shotgun (WGS) entry which is preliminary data.</text>
</comment>
<dbReference type="EMBL" id="ATBP01002342">
    <property type="protein sequence ID" value="ETR65966.1"/>
    <property type="molecule type" value="Genomic_DNA"/>
</dbReference>